<evidence type="ECO:0000313" key="2">
    <source>
        <dbReference type="Proteomes" id="UP001596071"/>
    </source>
</evidence>
<evidence type="ECO:0000313" key="1">
    <source>
        <dbReference type="EMBL" id="MFC5603167.1"/>
    </source>
</evidence>
<name>A0ABW0TWP7_9BACL</name>
<keyword evidence="2" id="KW-1185">Reference proteome</keyword>
<gene>
    <name evidence="1" type="ORF">ACFPTP_08015</name>
</gene>
<proteinExistence type="predicted"/>
<sequence length="52" mass="6183">MELLLFILFVCFLALMFSSILSNQHKKILSNKRLEQKLDKLIEMLENEKSNK</sequence>
<protein>
    <submittedName>
        <fullName evidence="1">DUF4083 family protein</fullName>
    </submittedName>
</protein>
<dbReference type="Proteomes" id="UP001596071">
    <property type="component" value="Unassembled WGS sequence"/>
</dbReference>
<comment type="caution">
    <text evidence="1">The sequence shown here is derived from an EMBL/GenBank/DDBJ whole genome shotgun (WGS) entry which is preliminary data.</text>
</comment>
<dbReference type="RefSeq" id="WP_381443478.1">
    <property type="nucleotide sequence ID" value="NZ_JBHSNP010000011.1"/>
</dbReference>
<dbReference type="EMBL" id="JBHSNP010000011">
    <property type="protein sequence ID" value="MFC5603167.1"/>
    <property type="molecule type" value="Genomic_DNA"/>
</dbReference>
<reference evidence="2" key="1">
    <citation type="journal article" date="2019" name="Int. J. Syst. Evol. Microbiol.">
        <title>The Global Catalogue of Microorganisms (GCM) 10K type strain sequencing project: providing services to taxonomists for standard genome sequencing and annotation.</title>
        <authorList>
            <consortium name="The Broad Institute Genomics Platform"/>
            <consortium name="The Broad Institute Genome Sequencing Center for Infectious Disease"/>
            <person name="Wu L."/>
            <person name="Ma J."/>
        </authorList>
    </citation>
    <scope>NUCLEOTIDE SEQUENCE [LARGE SCALE GENOMIC DNA]</scope>
    <source>
        <strain evidence="2">KACC 11299</strain>
    </source>
</reference>
<organism evidence="1 2">
    <name type="scientific">Sporosarcina koreensis</name>
    <dbReference type="NCBI Taxonomy" id="334735"/>
    <lineage>
        <taxon>Bacteria</taxon>
        <taxon>Bacillati</taxon>
        <taxon>Bacillota</taxon>
        <taxon>Bacilli</taxon>
        <taxon>Bacillales</taxon>
        <taxon>Caryophanaceae</taxon>
        <taxon>Sporosarcina</taxon>
    </lineage>
</organism>
<accession>A0ABW0TWP7</accession>